<evidence type="ECO:0000313" key="2">
    <source>
        <dbReference type="Proteomes" id="UP000199675"/>
    </source>
</evidence>
<dbReference type="AlphaFoldDB" id="A0A1H2SB73"/>
<protein>
    <submittedName>
        <fullName evidence="1">Uncharacterized protein</fullName>
    </submittedName>
</protein>
<dbReference type="OrthoDB" id="9822505at2"/>
<dbReference type="RefSeq" id="WP_091811452.1">
    <property type="nucleotide sequence ID" value="NZ_FNNE01000002.1"/>
</dbReference>
<proteinExistence type="predicted"/>
<keyword evidence="2" id="KW-1185">Reference proteome</keyword>
<reference evidence="1 2" key="1">
    <citation type="submission" date="2016-10" db="EMBL/GenBank/DDBJ databases">
        <authorList>
            <person name="de Groot N.N."/>
        </authorList>
    </citation>
    <scope>NUCLEOTIDE SEQUENCE [LARGE SCALE GENOMIC DNA]</scope>
    <source>
        <strain evidence="1 2">CGMCC 1.7059</strain>
    </source>
</reference>
<organism evidence="1 2">
    <name type="scientific">Marinobacter mobilis</name>
    <dbReference type="NCBI Taxonomy" id="488533"/>
    <lineage>
        <taxon>Bacteria</taxon>
        <taxon>Pseudomonadati</taxon>
        <taxon>Pseudomonadota</taxon>
        <taxon>Gammaproteobacteria</taxon>
        <taxon>Pseudomonadales</taxon>
        <taxon>Marinobacteraceae</taxon>
        <taxon>Marinobacter</taxon>
    </lineage>
</organism>
<sequence>MATYEQRKQRLASKIIARRHAIALQSSRRQAWLDDLLDMHSGTGGDAPRLLATMDYQFSYLYLDPDFLSIASARRHYWQDLYNRYNPNGTPLRNMTQADLKRIVPRTLHNLYIQDARFRLTGDRTRLTNFINQQLQSVNASNLAQQDKATQTARLQQQQQCLTASTIPRPPAQNNAGKIKNPNYDFFSALSDQYLFNNRCPLSDNDPFWVATDQSPNGQATISADFGPSHYVSGLFNAPIVPSKRLQLCFVANDSSTYSIDRIYLIERILLHSVRQGGRPVANPWLQLAQNAPLRRICQYSYTYGVLGYCHLSWSDSAFDFN</sequence>
<dbReference type="EMBL" id="FNNE01000002">
    <property type="protein sequence ID" value="SDW28913.1"/>
    <property type="molecule type" value="Genomic_DNA"/>
</dbReference>
<name>A0A1H2SB73_9GAMM</name>
<evidence type="ECO:0000313" key="1">
    <source>
        <dbReference type="EMBL" id="SDW28913.1"/>
    </source>
</evidence>
<accession>A0A1H2SB73</accession>
<gene>
    <name evidence="1" type="ORF">SAMN04487960_10282</name>
</gene>
<dbReference type="Proteomes" id="UP000199675">
    <property type="component" value="Unassembled WGS sequence"/>
</dbReference>
<dbReference type="STRING" id="488533.SAMN04487960_10282"/>